<evidence type="ECO:0000259" key="1">
    <source>
        <dbReference type="Pfam" id="PF06445"/>
    </source>
</evidence>
<dbReference type="Proteomes" id="UP000286773">
    <property type="component" value="Unassembled WGS sequence"/>
</dbReference>
<dbReference type="OrthoDB" id="4772335at2"/>
<dbReference type="EMBL" id="NGKC01000011">
    <property type="protein sequence ID" value="RSU10631.1"/>
    <property type="molecule type" value="Genomic_DNA"/>
</dbReference>
<reference evidence="2 3" key="1">
    <citation type="submission" date="2017-05" db="EMBL/GenBank/DDBJ databases">
        <title>Vagococcus spp. assemblies.</title>
        <authorList>
            <person name="Gulvik C.A."/>
        </authorList>
    </citation>
    <scope>NUCLEOTIDE SEQUENCE [LARGE SCALE GENOMIC DNA]</scope>
    <source>
        <strain evidence="2 3">LMG 24798</strain>
    </source>
</reference>
<dbReference type="RefSeq" id="WP_126814158.1">
    <property type="nucleotide sequence ID" value="NZ_NGKC01000011.1"/>
</dbReference>
<accession>A0A430ARE8</accession>
<dbReference type="PIRSF" id="PIRSF031644">
    <property type="entry name" value="UCP031644"/>
    <property type="match status" value="1"/>
</dbReference>
<evidence type="ECO:0000313" key="3">
    <source>
        <dbReference type="Proteomes" id="UP000286773"/>
    </source>
</evidence>
<dbReference type="AlphaFoldDB" id="A0A430ARE8"/>
<keyword evidence="3" id="KW-1185">Reference proteome</keyword>
<gene>
    <name evidence="2" type="ORF">CBF27_09950</name>
</gene>
<dbReference type="InterPro" id="IPR011256">
    <property type="entry name" value="Reg_factor_effector_dom_sf"/>
</dbReference>
<comment type="caution">
    <text evidence="2">The sequence shown here is derived from an EMBL/GenBank/DDBJ whole genome shotgun (WGS) entry which is preliminary data.</text>
</comment>
<feature type="domain" description="GyrI-like small molecule binding" evidence="1">
    <location>
        <begin position="18"/>
        <end position="208"/>
    </location>
</feature>
<organism evidence="2 3">
    <name type="scientific">Vagococcus acidifermentans</name>
    <dbReference type="NCBI Taxonomy" id="564710"/>
    <lineage>
        <taxon>Bacteria</taxon>
        <taxon>Bacillati</taxon>
        <taxon>Bacillota</taxon>
        <taxon>Bacilli</taxon>
        <taxon>Lactobacillales</taxon>
        <taxon>Enterococcaceae</taxon>
        <taxon>Vagococcus</taxon>
    </lineage>
</organism>
<dbReference type="Pfam" id="PF06445">
    <property type="entry name" value="GyrI-like"/>
    <property type="match status" value="1"/>
</dbReference>
<protein>
    <recommendedName>
        <fullName evidence="1">GyrI-like small molecule binding domain-containing protein</fullName>
    </recommendedName>
</protein>
<proteinExistence type="predicted"/>
<dbReference type="SUPFAM" id="SSF55136">
    <property type="entry name" value="Probable bacterial effector-binding domain"/>
    <property type="match status" value="1"/>
</dbReference>
<dbReference type="InterPro" id="IPR008319">
    <property type="entry name" value="GyrI-like_CCH_Lin2189-like"/>
</dbReference>
<dbReference type="InterPro" id="IPR029442">
    <property type="entry name" value="GyrI-like"/>
</dbReference>
<evidence type="ECO:0000313" key="2">
    <source>
        <dbReference type="EMBL" id="RSU10631.1"/>
    </source>
</evidence>
<name>A0A430ARE8_9ENTE</name>
<dbReference type="Gene3D" id="3.20.80.10">
    <property type="entry name" value="Regulatory factor, effector binding domain"/>
    <property type="match status" value="1"/>
</dbReference>
<sequence length="213" mass="24588">MKHEWRKKEKDLYLPKAKPTLITIPKLTYFSISGEGNPNSAAFGQAVGALYAVSYSVKMSPKKGLQPDGYFDYTVYPLEGFWSLNERGITAYQTGQTFDKEDLTFKVMIRQPDFVTEQFAEETIQRVTESKPNPYNERIQFESIEEGLCLQMLHIGPYDTEHETFQKMAAYCDENKLKRLSPTHKEIYLSDPRKSAPEKNKTVLRFPVAYTDD</sequence>